<dbReference type="PANTHER" id="PTHR10534">
    <property type="entry name" value="PYRIDOXAL KINASE"/>
    <property type="match status" value="1"/>
</dbReference>
<comment type="subunit">
    <text evidence="2 10">Homodimer.</text>
</comment>
<dbReference type="GO" id="GO:0009443">
    <property type="term" value="P:pyridoxal 5'-phosphate salvage"/>
    <property type="evidence" value="ECO:0007669"/>
    <property type="project" value="UniProtKB-UniRule"/>
</dbReference>
<evidence type="ECO:0000256" key="6">
    <source>
        <dbReference type="ARBA" id="ARBA00022840"/>
    </source>
</evidence>
<dbReference type="InterPro" id="IPR013749">
    <property type="entry name" value="PM/HMP-P_kinase-1"/>
</dbReference>
<accession>E5B526</accession>
<feature type="binding site" evidence="10">
    <location>
        <position position="223"/>
    </location>
    <ligand>
        <name>substrate</name>
    </ligand>
</feature>
<feature type="binding site" evidence="10">
    <location>
        <position position="181"/>
    </location>
    <ligand>
        <name>ATP</name>
        <dbReference type="ChEBI" id="CHEBI:30616"/>
    </ligand>
</feature>
<dbReference type="NCBIfam" id="NF004398">
    <property type="entry name" value="PRK05756.1"/>
    <property type="match status" value="1"/>
</dbReference>
<comment type="function">
    <text evidence="10">Pyridoxal kinase involved in the salvage pathway of pyridoxal 5'-phosphate (PLP). Catalyzes the phosphorylation of pyridoxal to PLP.</text>
</comment>
<evidence type="ECO:0000256" key="8">
    <source>
        <dbReference type="ARBA" id="ARBA00049293"/>
    </source>
</evidence>
<evidence type="ECO:0000256" key="9">
    <source>
        <dbReference type="ARBA" id="ARBA00061702"/>
    </source>
</evidence>
<dbReference type="InterPro" id="IPR029056">
    <property type="entry name" value="Ribokinase-like"/>
</dbReference>
<comment type="cofactor">
    <cofactor evidence="10">
        <name>Mg(2+)</name>
        <dbReference type="ChEBI" id="CHEBI:18420"/>
    </cofactor>
</comment>
<feature type="domain" description="Pyridoxamine kinase/Phosphomethylpyrimidine kinase" evidence="11">
    <location>
        <begin position="75"/>
        <end position="263"/>
    </location>
</feature>
<evidence type="ECO:0000256" key="1">
    <source>
        <dbReference type="ARBA" id="ARBA00005210"/>
    </source>
</evidence>
<comment type="catalytic activity">
    <reaction evidence="8 10">
        <text>pyridoxal + ATP = pyridoxal 5'-phosphate + ADP + H(+)</text>
        <dbReference type="Rhea" id="RHEA:10224"/>
        <dbReference type="ChEBI" id="CHEBI:15378"/>
        <dbReference type="ChEBI" id="CHEBI:17310"/>
        <dbReference type="ChEBI" id="CHEBI:30616"/>
        <dbReference type="ChEBI" id="CHEBI:456216"/>
        <dbReference type="ChEBI" id="CHEBI:597326"/>
        <dbReference type="EC" id="2.7.1.35"/>
    </reaction>
</comment>
<feature type="binding site" evidence="10">
    <location>
        <begin position="208"/>
        <end position="211"/>
    </location>
    <ligand>
        <name>ATP</name>
        <dbReference type="ChEBI" id="CHEBI:30616"/>
    </ligand>
</feature>
<dbReference type="AlphaFoldDB" id="E5B526"/>
<dbReference type="HAMAP" id="MF_01639">
    <property type="entry name" value="PdxY"/>
    <property type="match status" value="1"/>
</dbReference>
<sequence>MKNILSIQSHTVFGHAGNGAAEFPMRRLGANVWPLNTVQFSNHTQYGHWTGSVMPATHLTDVARGIGEIDRLKTCDAVLSGYLGSAEQGEAILEIVRMVKAANPNAWYFCDPVMGHPEKGCIVAPGVAEFHANASLPASDIIAPNLLELEMLSAHQIANVQQAVAASRALIAKGPKIVLVKHLARAGYRSDRFEMLLVTADEAWHITRPLIDFGVRQPVGVGDLTSGLLLVDLLHGLSLQQALEHVTAAVYEVMLKTHEMGEYELQLVAAQQVIAQPQQRFAAIKL</sequence>
<feature type="binding site" evidence="10">
    <location>
        <position position="9"/>
    </location>
    <ligand>
        <name>substrate</name>
    </ligand>
</feature>
<name>E5B526_ERWAM</name>
<dbReference type="NCBIfam" id="TIGR00687">
    <property type="entry name" value="pyridox_kin"/>
    <property type="match status" value="1"/>
</dbReference>
<dbReference type="EMBL" id="FR719190">
    <property type="protein sequence ID" value="CBX80579.1"/>
    <property type="molecule type" value="Genomic_DNA"/>
</dbReference>
<keyword evidence="3 10" id="KW-0808">Transferase</keyword>
<evidence type="ECO:0000256" key="10">
    <source>
        <dbReference type="HAMAP-Rule" id="MF_01639"/>
    </source>
</evidence>
<evidence type="ECO:0000256" key="7">
    <source>
        <dbReference type="ARBA" id="ARBA00022842"/>
    </source>
</evidence>
<dbReference type="GO" id="GO:0000287">
    <property type="term" value="F:magnesium ion binding"/>
    <property type="evidence" value="ECO:0007669"/>
    <property type="project" value="UniProtKB-UniRule"/>
</dbReference>
<dbReference type="PANTHER" id="PTHR10534:SF2">
    <property type="entry name" value="PYRIDOXAL KINASE"/>
    <property type="match status" value="1"/>
</dbReference>
<dbReference type="InterPro" id="IPR023685">
    <property type="entry name" value="Pyridoxal_kinase_PdxY"/>
</dbReference>
<comment type="pathway">
    <text evidence="1 10">Cofactor metabolism; pyridoxal 5'-phosphate salvage; pyridoxal 5'-phosphate from pyridoxal: step 1/1.</text>
</comment>
<evidence type="ECO:0000313" key="12">
    <source>
        <dbReference type="EMBL" id="CBX80579.1"/>
    </source>
</evidence>
<dbReference type="EC" id="2.7.1.35" evidence="10"/>
<evidence type="ECO:0000256" key="4">
    <source>
        <dbReference type="ARBA" id="ARBA00022741"/>
    </source>
</evidence>
<evidence type="ECO:0000259" key="11">
    <source>
        <dbReference type="Pfam" id="PF08543"/>
    </source>
</evidence>
<reference evidence="12" key="1">
    <citation type="journal article" date="2011" name="J. Bacteriol.">
        <title>Genome Sequence of an Erwinia amylovora Strain with Pathogenicity Restricted to Rubus Plants.</title>
        <authorList>
            <person name="Powney R."/>
            <person name="Smits T.H."/>
            <person name="Sawbridge T."/>
            <person name="Frey B."/>
            <person name="Blom J."/>
            <person name="Frey J.E."/>
            <person name="Plummer K.M."/>
            <person name="Beer S.V."/>
            <person name="Luck J."/>
            <person name="Duffy B."/>
            <person name="Rodoni B."/>
        </authorList>
    </citation>
    <scope>NUCLEOTIDE SEQUENCE</scope>
    <source>
        <strain evidence="12">ATCC BAA-2158</strain>
    </source>
</reference>
<evidence type="ECO:0000256" key="5">
    <source>
        <dbReference type="ARBA" id="ARBA00022777"/>
    </source>
</evidence>
<gene>
    <name evidence="10 12" type="primary">pdxY</name>
    <name evidence="12" type="ORF">EAIL5_1759</name>
</gene>
<dbReference type="Gene3D" id="3.40.1190.20">
    <property type="match status" value="1"/>
</dbReference>
<feature type="binding site" evidence="10">
    <location>
        <begin position="44"/>
        <end position="45"/>
    </location>
    <ligand>
        <name>substrate</name>
    </ligand>
</feature>
<dbReference type="GO" id="GO:0008478">
    <property type="term" value="F:pyridoxal kinase activity"/>
    <property type="evidence" value="ECO:0007669"/>
    <property type="project" value="UniProtKB-UniRule"/>
</dbReference>
<keyword evidence="4 10" id="KW-0547">Nucleotide-binding</keyword>
<proteinExistence type="inferred from homology"/>
<feature type="binding site" evidence="10">
    <location>
        <position position="148"/>
    </location>
    <ligand>
        <name>ATP</name>
        <dbReference type="ChEBI" id="CHEBI:30616"/>
    </ligand>
</feature>
<organism evidence="12">
    <name type="scientific">Erwinia amylovora ATCC BAA-2158</name>
    <dbReference type="NCBI Taxonomy" id="889211"/>
    <lineage>
        <taxon>Bacteria</taxon>
        <taxon>Pseudomonadati</taxon>
        <taxon>Pseudomonadota</taxon>
        <taxon>Gammaproteobacteria</taxon>
        <taxon>Enterobacterales</taxon>
        <taxon>Erwiniaceae</taxon>
        <taxon>Erwinia</taxon>
    </lineage>
</organism>
<dbReference type="GO" id="GO:0005524">
    <property type="term" value="F:ATP binding"/>
    <property type="evidence" value="ECO:0007669"/>
    <property type="project" value="UniProtKB-UniRule"/>
</dbReference>
<dbReference type="FunFam" id="3.40.1190.20:FF:000008">
    <property type="entry name" value="Pyridoxal kinase PdxY"/>
    <property type="match status" value="1"/>
</dbReference>
<protein>
    <recommendedName>
        <fullName evidence="10">Pyridoxal kinase PdxY</fullName>
        <shortName evidence="10">PL kinase</shortName>
        <ecNumber evidence="10">2.7.1.35</ecNumber>
    </recommendedName>
</protein>
<dbReference type="CDD" id="cd01173">
    <property type="entry name" value="pyridoxal_pyridoxamine_kinase"/>
    <property type="match status" value="1"/>
</dbReference>
<dbReference type="GO" id="GO:0005829">
    <property type="term" value="C:cytosol"/>
    <property type="evidence" value="ECO:0007669"/>
    <property type="project" value="TreeGrafter"/>
</dbReference>
<feature type="binding site" evidence="10">
    <location>
        <position position="143"/>
    </location>
    <ligand>
        <name>ATP</name>
        <dbReference type="ChEBI" id="CHEBI:30616"/>
    </ligand>
</feature>
<dbReference type="Pfam" id="PF08543">
    <property type="entry name" value="Phos_pyr_kin"/>
    <property type="match status" value="1"/>
</dbReference>
<comment type="similarity">
    <text evidence="9 10">Belongs to the pyridoxine kinase family. PdxY subfamily.</text>
</comment>
<dbReference type="InterPro" id="IPR004625">
    <property type="entry name" value="PyrdxlKinase"/>
</dbReference>
<dbReference type="SUPFAM" id="SSF53613">
    <property type="entry name" value="Ribokinase-like"/>
    <property type="match status" value="1"/>
</dbReference>
<keyword evidence="6 10" id="KW-0067">ATP-binding</keyword>
<keyword evidence="5 10" id="KW-0418">Kinase</keyword>
<evidence type="ECO:0000256" key="3">
    <source>
        <dbReference type="ARBA" id="ARBA00022679"/>
    </source>
</evidence>
<evidence type="ECO:0000256" key="2">
    <source>
        <dbReference type="ARBA" id="ARBA00011738"/>
    </source>
</evidence>
<feature type="binding site" evidence="10">
    <location>
        <position position="111"/>
    </location>
    <ligand>
        <name>ATP</name>
        <dbReference type="ChEBI" id="CHEBI:30616"/>
    </ligand>
</feature>
<keyword evidence="7 10" id="KW-0460">Magnesium</keyword>
<dbReference type="UniPathway" id="UPA01068">
    <property type="reaction ID" value="UER00298"/>
</dbReference>